<evidence type="ECO:0000259" key="2">
    <source>
        <dbReference type="Pfam" id="PF12158"/>
    </source>
</evidence>
<feature type="domain" description="DUF3592" evidence="2">
    <location>
        <begin position="33"/>
        <end position="92"/>
    </location>
</feature>
<feature type="transmembrane region" description="Helical" evidence="1">
    <location>
        <begin position="6"/>
        <end position="27"/>
    </location>
</feature>
<sequence>MIVFWIIGLLFLVIGLIFSLPTFIKIFKYKGHTTGKIVRIDSTDQNARAVYEYAAAGSKYTNKTNWTSNCMFQVGKKCHVFYDKQNPNHSYIRMSGQYIRCFVGTIFAILGLVVLFSGIFLNRVL</sequence>
<organism evidence="3 4">
    <name type="scientific">Candidatus Anaerostipes avistercoris</name>
    <dbReference type="NCBI Taxonomy" id="2838462"/>
    <lineage>
        <taxon>Bacteria</taxon>
        <taxon>Bacillati</taxon>
        <taxon>Bacillota</taxon>
        <taxon>Clostridia</taxon>
        <taxon>Lachnospirales</taxon>
        <taxon>Lachnospiraceae</taxon>
        <taxon>Anaerostipes</taxon>
    </lineage>
</organism>
<gene>
    <name evidence="3" type="ORF">H9754_01925</name>
</gene>
<dbReference type="Proteomes" id="UP000823904">
    <property type="component" value="Unassembled WGS sequence"/>
</dbReference>
<dbReference type="InterPro" id="IPR021994">
    <property type="entry name" value="DUF3592"/>
</dbReference>
<reference evidence="3" key="1">
    <citation type="journal article" date="2021" name="PeerJ">
        <title>Extensive microbial diversity within the chicken gut microbiome revealed by metagenomics and culture.</title>
        <authorList>
            <person name="Gilroy R."/>
            <person name="Ravi A."/>
            <person name="Getino M."/>
            <person name="Pursley I."/>
            <person name="Horton D.L."/>
            <person name="Alikhan N.F."/>
            <person name="Baker D."/>
            <person name="Gharbi K."/>
            <person name="Hall N."/>
            <person name="Watson M."/>
            <person name="Adriaenssens E.M."/>
            <person name="Foster-Nyarko E."/>
            <person name="Jarju S."/>
            <person name="Secka A."/>
            <person name="Antonio M."/>
            <person name="Oren A."/>
            <person name="Chaudhuri R.R."/>
            <person name="La Ragione R."/>
            <person name="Hildebrand F."/>
            <person name="Pallen M.J."/>
        </authorList>
    </citation>
    <scope>NUCLEOTIDE SEQUENCE</scope>
    <source>
        <strain evidence="3">ChiSjej3B21-8574</strain>
    </source>
</reference>
<accession>A0A9D2T8V1</accession>
<evidence type="ECO:0000256" key="1">
    <source>
        <dbReference type="SAM" id="Phobius"/>
    </source>
</evidence>
<evidence type="ECO:0000313" key="3">
    <source>
        <dbReference type="EMBL" id="HJC49335.1"/>
    </source>
</evidence>
<dbReference type="AlphaFoldDB" id="A0A9D2T8V1"/>
<feature type="transmembrane region" description="Helical" evidence="1">
    <location>
        <begin position="98"/>
        <end position="121"/>
    </location>
</feature>
<protein>
    <submittedName>
        <fullName evidence="3">DUF3592 domain-containing protein</fullName>
    </submittedName>
</protein>
<reference evidence="3" key="2">
    <citation type="submission" date="2021-04" db="EMBL/GenBank/DDBJ databases">
        <authorList>
            <person name="Gilroy R."/>
        </authorList>
    </citation>
    <scope>NUCLEOTIDE SEQUENCE</scope>
    <source>
        <strain evidence="3">ChiSjej3B21-8574</strain>
    </source>
</reference>
<dbReference type="EMBL" id="DWWD01000010">
    <property type="protein sequence ID" value="HJC49335.1"/>
    <property type="molecule type" value="Genomic_DNA"/>
</dbReference>
<keyword evidence="1" id="KW-0812">Transmembrane</keyword>
<keyword evidence="1" id="KW-1133">Transmembrane helix</keyword>
<evidence type="ECO:0000313" key="4">
    <source>
        <dbReference type="Proteomes" id="UP000823904"/>
    </source>
</evidence>
<dbReference type="Pfam" id="PF12158">
    <property type="entry name" value="DUF3592"/>
    <property type="match status" value="1"/>
</dbReference>
<proteinExistence type="predicted"/>
<keyword evidence="1" id="KW-0472">Membrane</keyword>
<name>A0A9D2T8V1_9FIRM</name>
<comment type="caution">
    <text evidence="3">The sequence shown here is derived from an EMBL/GenBank/DDBJ whole genome shotgun (WGS) entry which is preliminary data.</text>
</comment>